<evidence type="ECO:0000256" key="1">
    <source>
        <dbReference type="SAM" id="Phobius"/>
    </source>
</evidence>
<keyword evidence="1" id="KW-0472">Membrane</keyword>
<evidence type="ECO:0000259" key="2">
    <source>
        <dbReference type="Pfam" id="PF12146"/>
    </source>
</evidence>
<dbReference type="PANTHER" id="PTHR11614">
    <property type="entry name" value="PHOSPHOLIPASE-RELATED"/>
    <property type="match status" value="1"/>
</dbReference>
<dbReference type="RefSeq" id="WP_013044907.1">
    <property type="nucleotide sequence ID" value="NC_014010.1"/>
</dbReference>
<dbReference type="HOGENOM" id="CLU_068615_0_0_5"/>
<dbReference type="InterPro" id="IPR022742">
    <property type="entry name" value="Hydrolase_4"/>
</dbReference>
<evidence type="ECO:0000313" key="3">
    <source>
        <dbReference type="EMBL" id="ADE38277.1"/>
    </source>
</evidence>
<dbReference type="Proteomes" id="UP000007460">
    <property type="component" value="Chromosome"/>
</dbReference>
<dbReference type="AlphaFoldDB" id="D5BNL0"/>
<gene>
    <name evidence="3" type="ordered locus">SAR116_0034</name>
</gene>
<dbReference type="Pfam" id="PF12146">
    <property type="entry name" value="Hydrolase_4"/>
    <property type="match status" value="1"/>
</dbReference>
<protein>
    <submittedName>
        <fullName evidence="3">Alpha/beta hydrolase fold protein</fullName>
        <ecNumber evidence="3">3.1.1.5</ecNumber>
    </submittedName>
</protein>
<dbReference type="OrthoDB" id="9808398at2"/>
<keyword evidence="1" id="KW-0812">Transmembrane</keyword>
<dbReference type="InterPro" id="IPR051044">
    <property type="entry name" value="MAG_DAG_Lipase"/>
</dbReference>
<dbReference type="eggNOG" id="COG2267">
    <property type="taxonomic scope" value="Bacteria"/>
</dbReference>
<dbReference type="InterPro" id="IPR029058">
    <property type="entry name" value="AB_hydrolase_fold"/>
</dbReference>
<dbReference type="Gene3D" id="3.40.50.1820">
    <property type="entry name" value="alpha/beta hydrolase"/>
    <property type="match status" value="1"/>
</dbReference>
<proteinExistence type="predicted"/>
<evidence type="ECO:0000313" key="4">
    <source>
        <dbReference type="Proteomes" id="UP000007460"/>
    </source>
</evidence>
<feature type="domain" description="Serine aminopeptidase S33" evidence="2">
    <location>
        <begin position="75"/>
        <end position="288"/>
    </location>
</feature>
<dbReference type="GO" id="GO:0004622">
    <property type="term" value="F:phosphatidylcholine lysophospholipase activity"/>
    <property type="evidence" value="ECO:0007669"/>
    <property type="project" value="UniProtKB-EC"/>
</dbReference>
<keyword evidence="3" id="KW-0378">Hydrolase</keyword>
<dbReference type="KEGG" id="apb:SAR116_0034"/>
<keyword evidence="1" id="KW-1133">Transmembrane helix</keyword>
<dbReference type="STRING" id="488538.SAR116_0034"/>
<feature type="transmembrane region" description="Helical" evidence="1">
    <location>
        <begin position="6"/>
        <end position="28"/>
    </location>
</feature>
<sequence>MPNFTLQILILFICIGVFAIACALWMGAPKTPPVLQSIDRAFGQADYRGAKDINVFESSAGQLAYRHYAPEQNDNIKGSVILIHGSSATSISMHNVAKHLAYAGFSTYALDIRGHGNSGRKGHIDKIGRLESDIIDFLDHIRPSHPRTLAGFSAGGGFTLRFAVSADADLFDSYLLLSPFIHQDAPTQRQSADWAGVGVPRLLALNILNAIGVTWFNFLPVIRYGINPYTSDLLTGSYDYNLATNFRLPDDYKAAIKSASKPFIVLAGANDELFHADKYDTVFASAPGLVDIDILPDIDHAGMVLTPPALSRIVNAVQRLQSID</sequence>
<dbReference type="EMBL" id="CP001751">
    <property type="protein sequence ID" value="ADE38277.1"/>
    <property type="molecule type" value="Genomic_DNA"/>
</dbReference>
<dbReference type="EC" id="3.1.1.5" evidence="3"/>
<organism evidence="3 4">
    <name type="scientific">Puniceispirillum marinum (strain IMCC1322)</name>
    <dbReference type="NCBI Taxonomy" id="488538"/>
    <lineage>
        <taxon>Bacteria</taxon>
        <taxon>Pseudomonadati</taxon>
        <taxon>Pseudomonadota</taxon>
        <taxon>Alphaproteobacteria</taxon>
        <taxon>Candidatus Puniceispirillales</taxon>
        <taxon>Candidatus Puniceispirillaceae</taxon>
        <taxon>Candidatus Puniceispirillum</taxon>
    </lineage>
</organism>
<reference evidence="3 4" key="1">
    <citation type="journal article" date="2010" name="J. Bacteriol.">
        <title>Complete genome sequence of "Candidatus Puniceispirillum marinum" IMCC1322, a representative of the SAR116 clade in the Alphaproteobacteria.</title>
        <authorList>
            <person name="Oh H.M."/>
            <person name="Kwon K.K."/>
            <person name="Kang I."/>
            <person name="Kang S.G."/>
            <person name="Lee J.H."/>
            <person name="Kim S.J."/>
            <person name="Cho J.C."/>
        </authorList>
    </citation>
    <scope>NUCLEOTIDE SEQUENCE [LARGE SCALE GENOMIC DNA]</scope>
    <source>
        <strain evidence="3 4">IMCC1322</strain>
    </source>
</reference>
<accession>D5BNL0</accession>
<name>D5BNL0_PUNMI</name>
<keyword evidence="4" id="KW-1185">Reference proteome</keyword>
<dbReference type="SUPFAM" id="SSF53474">
    <property type="entry name" value="alpha/beta-Hydrolases"/>
    <property type="match status" value="1"/>
</dbReference>